<proteinExistence type="predicted"/>
<accession>C0INA0</accession>
<dbReference type="EMBL" id="EU408350">
    <property type="protein sequence ID" value="ACN58786.1"/>
    <property type="molecule type" value="Genomic_DNA"/>
</dbReference>
<protein>
    <submittedName>
        <fullName evidence="1">Uncharacterized protein</fullName>
    </submittedName>
</protein>
<sequence>MPQRKPAPGPFGRSYQAGDVYSFRTLRHPRSEGKETGRYAALKILGKQRYGVCFVVLDGTYSSHPTIDEVRHGPWLRHTRFSGSGEPAVCSAPEHFENDLEDIRYLGSVALSLHDSELRDACNCIGTWSSAGVYAEAEWRWRNDRAAYEADVKREENAARARQIAERERYETRLKSLTWEILLDETPFARWIEHPPFPPPEFVNAARDRIHSTILDLRELGQKPKKSQVRAALKTCVEWFNAMDEKFGNPIETDEREDICTVLEELAFVAKQKTLAQEIHDWRTW</sequence>
<organism evidence="1">
    <name type="scientific">uncultured bacterium BLR9</name>
    <dbReference type="NCBI Taxonomy" id="506525"/>
    <lineage>
        <taxon>Bacteria</taxon>
        <taxon>environmental samples</taxon>
    </lineage>
</organism>
<reference evidence="1" key="1">
    <citation type="journal article" date="2009" name="ISME J.">
        <title>Functional metagenomics reveals diverse beta-lactamases in a remote Alaskan soil.</title>
        <authorList>
            <person name="Allen H.K."/>
            <person name="Moe L.A."/>
            <person name="Rodbumrer J."/>
            <person name="Gaarder A."/>
            <person name="Handelsman J."/>
        </authorList>
    </citation>
    <scope>NUCLEOTIDE SEQUENCE</scope>
</reference>
<dbReference type="AlphaFoldDB" id="C0INA0"/>
<evidence type="ECO:0000313" key="1">
    <source>
        <dbReference type="EMBL" id="ACN58786.1"/>
    </source>
</evidence>
<gene>
    <name evidence="1" type="ORF">AKSOIL_0141</name>
</gene>
<name>C0INA0_9BACT</name>